<dbReference type="GO" id="GO:0004175">
    <property type="term" value="F:endopeptidase activity"/>
    <property type="evidence" value="ECO:0007669"/>
    <property type="project" value="UniProtKB-ARBA"/>
</dbReference>
<keyword evidence="4" id="KW-1185">Reference proteome</keyword>
<accession>A0A2I2L616</accession>
<dbReference type="Pfam" id="PF02517">
    <property type="entry name" value="Rce1-like"/>
    <property type="match status" value="1"/>
</dbReference>
<dbReference type="EMBL" id="LT906555">
    <property type="protein sequence ID" value="SNW62961.1"/>
    <property type="molecule type" value="Genomic_DNA"/>
</dbReference>
<feature type="transmembrane region" description="Helical" evidence="1">
    <location>
        <begin position="33"/>
        <end position="54"/>
    </location>
</feature>
<dbReference type="GeneID" id="35381716"/>
<dbReference type="InterPro" id="IPR003675">
    <property type="entry name" value="Rce1/LyrA-like_dom"/>
</dbReference>
<dbReference type="GO" id="GO:0006508">
    <property type="term" value="P:proteolysis"/>
    <property type="evidence" value="ECO:0007669"/>
    <property type="project" value="UniProtKB-KW"/>
</dbReference>
<evidence type="ECO:0000259" key="2">
    <source>
        <dbReference type="Pfam" id="PF02517"/>
    </source>
</evidence>
<dbReference type="KEGG" id="vg:35381716"/>
<dbReference type="GO" id="GO:0080120">
    <property type="term" value="P:CAAX-box protein maturation"/>
    <property type="evidence" value="ECO:0007669"/>
    <property type="project" value="UniProtKB-ARBA"/>
</dbReference>
<keyword evidence="1" id="KW-1133">Transmembrane helix</keyword>
<evidence type="ECO:0000256" key="1">
    <source>
        <dbReference type="SAM" id="Phobius"/>
    </source>
</evidence>
<keyword evidence="1" id="KW-0812">Transmembrane</keyword>
<gene>
    <name evidence="3" type="ORF">ORPV_1057</name>
</gene>
<reference evidence="3" key="1">
    <citation type="submission" date="2017-08" db="EMBL/GenBank/DDBJ databases">
        <authorList>
            <consortium name="Urmite Genomes"/>
        </authorList>
    </citation>
    <scope>NUCLEOTIDE SEQUENCE [LARGE SCALE GENOMIC DNA]</scope>
    <source>
        <strain evidence="3">IHUMI-LCC2</strain>
    </source>
</reference>
<feature type="domain" description="CAAX prenyl protease 2/Lysostaphin resistance protein A-like" evidence="2">
    <location>
        <begin position="33"/>
        <end position="127"/>
    </location>
</feature>
<sequence length="139" mass="16567">MYDIIIISILIFYQCISYQYIPNKFTIKNKNKYFSILLIAVIPNSIIEEIIFYYIYIYGQKYVNEIYSVIISTILFVVWHIPLYRISPTPYKYIIYMILLGISLRLSNIKYNNIISSIISHSIYNFIIIILEYINTNSS</sequence>
<keyword evidence="3" id="KW-0378">Hydrolase</keyword>
<keyword evidence="1" id="KW-0472">Membrane</keyword>
<feature type="transmembrane region" description="Helical" evidence="1">
    <location>
        <begin position="66"/>
        <end position="84"/>
    </location>
</feature>
<feature type="transmembrane region" description="Helical" evidence="1">
    <location>
        <begin position="114"/>
        <end position="134"/>
    </location>
</feature>
<evidence type="ECO:0000313" key="4">
    <source>
        <dbReference type="Proteomes" id="UP000236316"/>
    </source>
</evidence>
<organism evidence="3">
    <name type="scientific">Orpheovirus IHUMI-LCC2</name>
    <dbReference type="NCBI Taxonomy" id="2023057"/>
    <lineage>
        <taxon>Viruses</taxon>
        <taxon>Varidnaviria</taxon>
        <taxon>Bamfordvirae</taxon>
        <taxon>Nucleocytoviricota</taxon>
        <taxon>Megaviricetes</taxon>
        <taxon>Pimascovirales</taxon>
        <taxon>Ocovirineae</taxon>
        <taxon>Orpheoviridae</taxon>
        <taxon>Alphaorpheovirus</taxon>
        <taxon>Alphaorpheovirus massiliense</taxon>
    </lineage>
</organism>
<keyword evidence="3" id="KW-0645">Protease</keyword>
<evidence type="ECO:0000313" key="3">
    <source>
        <dbReference type="EMBL" id="SNW62961.1"/>
    </source>
</evidence>
<dbReference type="RefSeq" id="YP_009449263.1">
    <property type="nucleotide sequence ID" value="NC_036594.1"/>
</dbReference>
<name>A0A2I2L616_9VIRU</name>
<dbReference type="Proteomes" id="UP000236316">
    <property type="component" value="Segment"/>
</dbReference>
<protein>
    <submittedName>
        <fullName evidence="3">CAAX amino terminal protease</fullName>
    </submittedName>
</protein>
<proteinExistence type="predicted"/>